<sequence>MQAQNNIASPMKDVNQVVDNTLDSLNKARTARPVAGSSRKGNNPVLFLVGNSTMRTGTLGNGNNGQWGWGYYAGDYFDSNRITVENHALGGTSSRTFYNRLWPDVIKGVQAGDWVIIELGHNDNGPYDSGRARASIPGIGKDSLNVTIKETGVKETVYTYGEYMRRFINDVKAKGAHPILFSLTPRNAWADKDSTIITRVNKTFGLWAKQVAEEQNVPFIDLNDISARKFEKFGKNKVKYMFYIDRIHTSAFGAKVNAESAADGIRACEGLELAKYLKPVEKDEATGSSRKEGRPVL</sequence>
<dbReference type="AlphaFoldDB" id="A0A642C2L6"/>
<evidence type="ECO:0000313" key="3">
    <source>
        <dbReference type="EMBL" id="KAA4647787.1"/>
    </source>
</evidence>
<proteinExistence type="inferred from homology"/>
<protein>
    <submittedName>
        <fullName evidence="3">Rhamnogalacturonan acetylesterase</fullName>
    </submittedName>
</protein>
<comment type="caution">
    <text evidence="3">The sequence shown here is derived from an EMBL/GenBank/DDBJ whole genome shotgun (WGS) entry which is preliminary data.</text>
</comment>
<dbReference type="Pfam" id="PF00657">
    <property type="entry name" value="Lipase_GDSL"/>
    <property type="match status" value="1"/>
</dbReference>
<dbReference type="Proteomes" id="UP000435985">
    <property type="component" value="Unassembled WGS sequence"/>
</dbReference>
<name>A0A642C2L6_BACOV</name>
<evidence type="ECO:0000256" key="1">
    <source>
        <dbReference type="ARBA" id="ARBA00008668"/>
    </source>
</evidence>
<gene>
    <name evidence="3" type="ORF">F3B98_32100</name>
</gene>
<evidence type="ECO:0000256" key="2">
    <source>
        <dbReference type="ARBA" id="ARBA00022801"/>
    </source>
</evidence>
<comment type="similarity">
    <text evidence="1">Belongs to the 'GDSL' lipolytic enzyme family.</text>
</comment>
<feature type="non-terminal residue" evidence="3">
    <location>
        <position position="297"/>
    </location>
</feature>
<dbReference type="FunFam" id="3.40.50.1110:FF:000010">
    <property type="entry name" value="Putative rhamnogalacturonan acetylesterase"/>
    <property type="match status" value="1"/>
</dbReference>
<dbReference type="Gene3D" id="3.40.50.1110">
    <property type="entry name" value="SGNH hydrolase"/>
    <property type="match status" value="1"/>
</dbReference>
<dbReference type="SUPFAM" id="SSF52266">
    <property type="entry name" value="SGNH hydrolase"/>
    <property type="match status" value="1"/>
</dbReference>
<dbReference type="InterPro" id="IPR001087">
    <property type="entry name" value="GDSL"/>
</dbReference>
<keyword evidence="2" id="KW-0378">Hydrolase</keyword>
<evidence type="ECO:0000313" key="4">
    <source>
        <dbReference type="Proteomes" id="UP000435985"/>
    </source>
</evidence>
<dbReference type="InterPro" id="IPR036514">
    <property type="entry name" value="SGNH_hydro_sf"/>
</dbReference>
<dbReference type="InterPro" id="IPR037459">
    <property type="entry name" value="RhgT-like"/>
</dbReference>
<dbReference type="PANTHER" id="PTHR43695">
    <property type="entry name" value="PUTATIVE (AFU_ORTHOLOGUE AFUA_2G17250)-RELATED"/>
    <property type="match status" value="1"/>
</dbReference>
<accession>A0A642C2L6</accession>
<dbReference type="CDD" id="cd01821">
    <property type="entry name" value="Rhamnogalacturan_acetylesterase_like"/>
    <property type="match status" value="1"/>
</dbReference>
<dbReference type="EMBL" id="VWFO01000608">
    <property type="protein sequence ID" value="KAA4647787.1"/>
    <property type="molecule type" value="Genomic_DNA"/>
</dbReference>
<dbReference type="GO" id="GO:0016788">
    <property type="term" value="F:hydrolase activity, acting on ester bonds"/>
    <property type="evidence" value="ECO:0007669"/>
    <property type="project" value="InterPro"/>
</dbReference>
<dbReference type="PANTHER" id="PTHR43695:SF1">
    <property type="entry name" value="RHAMNOGALACTURONAN ACETYLESTERASE"/>
    <property type="match status" value="1"/>
</dbReference>
<reference evidence="3 4" key="1">
    <citation type="journal article" date="2019" name="Nat. Med.">
        <title>A library of human gut bacterial isolates paired with longitudinal multiomics data enables mechanistic microbiome research.</title>
        <authorList>
            <person name="Poyet M."/>
            <person name="Groussin M."/>
            <person name="Gibbons S.M."/>
            <person name="Avila-Pacheco J."/>
            <person name="Jiang X."/>
            <person name="Kearney S.M."/>
            <person name="Perrotta A.R."/>
            <person name="Berdy B."/>
            <person name="Zhao S."/>
            <person name="Lieberman T.D."/>
            <person name="Swanson P.K."/>
            <person name="Smith M."/>
            <person name="Roesemann S."/>
            <person name="Alexander J.E."/>
            <person name="Rich S.A."/>
            <person name="Livny J."/>
            <person name="Vlamakis H."/>
            <person name="Clish C."/>
            <person name="Bullock K."/>
            <person name="Deik A."/>
            <person name="Scott J."/>
            <person name="Pierce K.A."/>
            <person name="Xavier R.J."/>
            <person name="Alm E.J."/>
        </authorList>
    </citation>
    <scope>NUCLEOTIDE SEQUENCE [LARGE SCALE GENOMIC DNA]</scope>
    <source>
        <strain evidence="3 4">BIOML-A14</strain>
    </source>
</reference>
<organism evidence="3 4">
    <name type="scientific">Bacteroides ovatus</name>
    <dbReference type="NCBI Taxonomy" id="28116"/>
    <lineage>
        <taxon>Bacteria</taxon>
        <taxon>Pseudomonadati</taxon>
        <taxon>Bacteroidota</taxon>
        <taxon>Bacteroidia</taxon>
        <taxon>Bacteroidales</taxon>
        <taxon>Bacteroidaceae</taxon>
        <taxon>Bacteroides</taxon>
    </lineage>
</organism>